<name>A0AAD9CUD8_PAPLA</name>
<evidence type="ECO:0000256" key="8">
    <source>
        <dbReference type="ARBA" id="ARBA00046432"/>
    </source>
</evidence>
<dbReference type="Pfam" id="PF01008">
    <property type="entry name" value="IF-2B"/>
    <property type="match status" value="1"/>
</dbReference>
<dbReference type="GO" id="GO:0005829">
    <property type="term" value="C:cytosol"/>
    <property type="evidence" value="ECO:0007669"/>
    <property type="project" value="UniProtKB-SubCell"/>
</dbReference>
<evidence type="ECO:0000256" key="2">
    <source>
        <dbReference type="ARBA" id="ARBA00007251"/>
    </source>
</evidence>
<evidence type="ECO:0000313" key="11">
    <source>
        <dbReference type="EMBL" id="KAK1921009.1"/>
    </source>
</evidence>
<comment type="subunit">
    <text evidence="8">Component of the translation initiation factor 2B (eIF2B) complex which is a heterodecamer of two sets of five different subunits: alpha, beta, gamma, delta and epsilon. Subunits alpha, beta and delta comprise a regulatory subcomplex and subunits epsilon and gamma comprise a catalytic subcomplex. Within the complex, the hexameric regulatory complex resides at the center, with the two heterodimeric catalytic subcomplexes bound on opposite sides.</text>
</comment>
<comment type="subcellular location">
    <subcellularLocation>
        <location evidence="1">Cytoplasm</location>
        <location evidence="1">Cytosol</location>
    </subcellularLocation>
</comment>
<reference evidence="11" key="1">
    <citation type="submission" date="2023-02" db="EMBL/GenBank/DDBJ databases">
        <title>Identification and recombinant expression of a fungal hydrolase from Papiliotrema laurentii that hydrolyzes apple cutin and clears colloidal polyester polyurethane.</title>
        <authorList>
            <consortium name="DOE Joint Genome Institute"/>
            <person name="Roman V.A."/>
            <person name="Bojanowski C."/>
            <person name="Crable B.R."/>
            <person name="Wagner D.N."/>
            <person name="Hung C.S."/>
            <person name="Nadeau L.J."/>
            <person name="Schratz L."/>
            <person name="Haridas S."/>
            <person name="Pangilinan J."/>
            <person name="Lipzen A."/>
            <person name="Na H."/>
            <person name="Yan M."/>
            <person name="Ng V."/>
            <person name="Grigoriev I.V."/>
            <person name="Spatafora J.W."/>
            <person name="Barlow D."/>
            <person name="Biffinger J."/>
            <person name="Kelley-Loughnane N."/>
            <person name="Varaljay V.A."/>
            <person name="Crookes-Goodson W.J."/>
        </authorList>
    </citation>
    <scope>NUCLEOTIDE SEQUENCE</scope>
    <source>
        <strain evidence="11">5307AH</strain>
    </source>
</reference>
<comment type="similarity">
    <text evidence="2 9">Belongs to the eIF-2B alpha/beta/delta subunits family.</text>
</comment>
<evidence type="ECO:0000313" key="12">
    <source>
        <dbReference type="Proteomes" id="UP001182556"/>
    </source>
</evidence>
<dbReference type="GO" id="GO:0003743">
    <property type="term" value="F:translation initiation factor activity"/>
    <property type="evidence" value="ECO:0007669"/>
    <property type="project" value="UniProtKB-KW"/>
</dbReference>
<accession>A0AAD9CUD8</accession>
<dbReference type="Proteomes" id="UP001182556">
    <property type="component" value="Unassembled WGS sequence"/>
</dbReference>
<dbReference type="InterPro" id="IPR042529">
    <property type="entry name" value="IF_2B-like_C"/>
</dbReference>
<keyword evidence="12" id="KW-1185">Reference proteome</keyword>
<feature type="compositionally biased region" description="Low complexity" evidence="10">
    <location>
        <begin position="9"/>
        <end position="27"/>
    </location>
</feature>
<dbReference type="AlphaFoldDB" id="A0AAD9CUD8"/>
<sequence>MSDPSSSTAPAQSGKPAKQPKAPKPSAQGGGGGGGGEAGVKAKSAKELKKEKRAALVSSRGPVDEPRGPPSESPNLKARPGLPPSTNSHTAAASQHTSAPILRRATTQTSHHHHHHPSSDPAHPPSSQALFFSHIPPHLPPDTAAAFNTSKLHPDIIRLGVMMSSGSLRGANARTMAMMAAFQEVIRDYECPDQADLWKDLPIYLSPMIAWLEGCRPKGVGGGNAIRWLKSEINRLGEGDERTHAEQKAFLVEAIGVYIRDRIEFADQVIADNAKEKILPGETIVTYARSSVVERVILEAWRDMKETDPDATFEVVVVDSRPLNEGRGLLESLTAAGVQCTYVLLTQLSAILPRASLVLLGASALHSDGALFARSGTAVVSMLAKEHKVPVVACVETYKFGERVVLDGVASNELGDPDVLRDLPANKALGIKKPSPPALTPLSLMYDLTPPSLITAVCTEIGFIPPSSVPTVLGKASGVA</sequence>
<dbReference type="SUPFAM" id="SSF100950">
    <property type="entry name" value="NagB/RpiA/CoA transferase-like"/>
    <property type="match status" value="1"/>
</dbReference>
<gene>
    <name evidence="11" type="ORF">DB88DRAFT_513740</name>
</gene>
<keyword evidence="5" id="KW-0648">Protein biosynthesis</keyword>
<keyword evidence="4" id="KW-0396">Initiation factor</keyword>
<keyword evidence="3" id="KW-0963">Cytoplasm</keyword>
<dbReference type="Gene3D" id="3.40.50.10470">
    <property type="entry name" value="Translation initiation factor eif-2b, domain 2"/>
    <property type="match status" value="1"/>
</dbReference>
<dbReference type="PANTHER" id="PTHR10233">
    <property type="entry name" value="TRANSLATION INITIATION FACTOR EIF-2B"/>
    <property type="match status" value="1"/>
</dbReference>
<protein>
    <recommendedName>
        <fullName evidence="6">Translation initiation factor eIF2B subunit delta</fullName>
    </recommendedName>
    <alternativeName>
        <fullName evidence="7">eIF2B GDP-GTP exchange factor subunit delta</fullName>
    </alternativeName>
</protein>
<dbReference type="InterPro" id="IPR000649">
    <property type="entry name" value="IF-2B-related"/>
</dbReference>
<feature type="compositionally biased region" description="Basic and acidic residues" evidence="10">
    <location>
        <begin position="44"/>
        <end position="54"/>
    </location>
</feature>
<dbReference type="InterPro" id="IPR037171">
    <property type="entry name" value="NagB/RpiA_transferase-like"/>
</dbReference>
<evidence type="ECO:0000256" key="4">
    <source>
        <dbReference type="ARBA" id="ARBA00022540"/>
    </source>
</evidence>
<evidence type="ECO:0000256" key="5">
    <source>
        <dbReference type="ARBA" id="ARBA00022917"/>
    </source>
</evidence>
<proteinExistence type="inferred from homology"/>
<feature type="compositionally biased region" description="Low complexity" evidence="10">
    <location>
        <begin position="85"/>
        <end position="99"/>
    </location>
</feature>
<evidence type="ECO:0000256" key="7">
    <source>
        <dbReference type="ARBA" id="ARBA00044356"/>
    </source>
</evidence>
<dbReference type="PANTHER" id="PTHR10233:SF14">
    <property type="entry name" value="TRANSLATION INITIATION FACTOR EIF-2B SUBUNIT DELTA"/>
    <property type="match status" value="1"/>
</dbReference>
<organism evidence="11 12">
    <name type="scientific">Papiliotrema laurentii</name>
    <name type="common">Cryptococcus laurentii</name>
    <dbReference type="NCBI Taxonomy" id="5418"/>
    <lineage>
        <taxon>Eukaryota</taxon>
        <taxon>Fungi</taxon>
        <taxon>Dikarya</taxon>
        <taxon>Basidiomycota</taxon>
        <taxon>Agaricomycotina</taxon>
        <taxon>Tremellomycetes</taxon>
        <taxon>Tremellales</taxon>
        <taxon>Rhynchogastremaceae</taxon>
        <taxon>Papiliotrema</taxon>
    </lineage>
</organism>
<dbReference type="EMBL" id="JAODAN010000012">
    <property type="protein sequence ID" value="KAK1921009.1"/>
    <property type="molecule type" value="Genomic_DNA"/>
</dbReference>
<evidence type="ECO:0000256" key="1">
    <source>
        <dbReference type="ARBA" id="ARBA00004514"/>
    </source>
</evidence>
<comment type="caution">
    <text evidence="11">The sequence shown here is derived from an EMBL/GenBank/DDBJ whole genome shotgun (WGS) entry which is preliminary data.</text>
</comment>
<feature type="compositionally biased region" description="Gly residues" evidence="10">
    <location>
        <begin position="28"/>
        <end position="38"/>
    </location>
</feature>
<evidence type="ECO:0000256" key="6">
    <source>
        <dbReference type="ARBA" id="ARBA00044147"/>
    </source>
</evidence>
<feature type="region of interest" description="Disordered" evidence="10">
    <location>
        <begin position="1"/>
        <end position="135"/>
    </location>
</feature>
<evidence type="ECO:0000256" key="9">
    <source>
        <dbReference type="RuleBase" id="RU003814"/>
    </source>
</evidence>
<evidence type="ECO:0000256" key="10">
    <source>
        <dbReference type="SAM" id="MobiDB-lite"/>
    </source>
</evidence>
<evidence type="ECO:0000256" key="3">
    <source>
        <dbReference type="ARBA" id="ARBA00022490"/>
    </source>
</evidence>